<dbReference type="RefSeq" id="WP_094021320.1">
    <property type="nucleotide sequence ID" value="NZ_FXYF01000006.1"/>
</dbReference>
<proteinExistence type="predicted"/>
<protein>
    <submittedName>
        <fullName evidence="2">Uncharacterized protein</fullName>
    </submittedName>
</protein>
<accession>A0A238KH74</accession>
<name>A0A238KH74_9RHOB</name>
<dbReference type="Proteomes" id="UP000207598">
    <property type="component" value="Unassembled WGS sequence"/>
</dbReference>
<dbReference type="EMBL" id="FXYF01000006">
    <property type="protein sequence ID" value="SMX41944.1"/>
    <property type="molecule type" value="Genomic_DNA"/>
</dbReference>
<organism evidence="2 3">
    <name type="scientific">Maliponia aquimaris</name>
    <dbReference type="NCBI Taxonomy" id="1673631"/>
    <lineage>
        <taxon>Bacteria</taxon>
        <taxon>Pseudomonadati</taxon>
        <taxon>Pseudomonadota</taxon>
        <taxon>Alphaproteobacteria</taxon>
        <taxon>Rhodobacterales</taxon>
        <taxon>Paracoccaceae</taxon>
        <taxon>Maliponia</taxon>
    </lineage>
</organism>
<dbReference type="OrthoDB" id="7852457at2"/>
<feature type="transmembrane region" description="Helical" evidence="1">
    <location>
        <begin position="14"/>
        <end position="37"/>
    </location>
</feature>
<evidence type="ECO:0000256" key="1">
    <source>
        <dbReference type="SAM" id="Phobius"/>
    </source>
</evidence>
<gene>
    <name evidence="2" type="ORF">MAA8898_02491</name>
</gene>
<sequence length="157" mass="17125">MTARLRRSRPQERVPVLAMVDAFVGGTAILLILIILASNQQETQGTQPQADLVMRCAGGLVTITPPPWTDPPPAEAQEPEAAADWAALHPRPDRLLLNIRLEADAREYRCATRFQRAADQMNDLTDDTAARDTTAARAILTVTLVLSPPPADTEPRP</sequence>
<keyword evidence="3" id="KW-1185">Reference proteome</keyword>
<keyword evidence="1" id="KW-0472">Membrane</keyword>
<reference evidence="2 3" key="1">
    <citation type="submission" date="2017-05" db="EMBL/GenBank/DDBJ databases">
        <authorList>
            <person name="Song R."/>
            <person name="Chenine A.L."/>
            <person name="Ruprecht R.M."/>
        </authorList>
    </citation>
    <scope>NUCLEOTIDE SEQUENCE [LARGE SCALE GENOMIC DNA]</scope>
    <source>
        <strain evidence="2 3">CECT 8898</strain>
    </source>
</reference>
<keyword evidence="1" id="KW-1133">Transmembrane helix</keyword>
<dbReference type="AlphaFoldDB" id="A0A238KH74"/>
<evidence type="ECO:0000313" key="2">
    <source>
        <dbReference type="EMBL" id="SMX41944.1"/>
    </source>
</evidence>
<keyword evidence="1" id="KW-0812">Transmembrane</keyword>
<evidence type="ECO:0000313" key="3">
    <source>
        <dbReference type="Proteomes" id="UP000207598"/>
    </source>
</evidence>